<dbReference type="EMBL" id="JADPUN010000342">
    <property type="protein sequence ID" value="MBF9134392.1"/>
    <property type="molecule type" value="Genomic_DNA"/>
</dbReference>
<dbReference type="PROSITE" id="PS50995">
    <property type="entry name" value="HTH_MARR_2"/>
    <property type="match status" value="1"/>
</dbReference>
<accession>A0ABS0H7E9</accession>
<dbReference type="Pfam" id="PF12802">
    <property type="entry name" value="MarR_2"/>
    <property type="match status" value="1"/>
</dbReference>
<keyword evidence="3" id="KW-0804">Transcription</keyword>
<evidence type="ECO:0000256" key="3">
    <source>
        <dbReference type="ARBA" id="ARBA00023163"/>
    </source>
</evidence>
<keyword evidence="2" id="KW-0238">DNA-binding</keyword>
<keyword evidence="6" id="KW-1185">Reference proteome</keyword>
<dbReference type="InterPro" id="IPR036390">
    <property type="entry name" value="WH_DNA-bd_sf"/>
</dbReference>
<dbReference type="InterPro" id="IPR036388">
    <property type="entry name" value="WH-like_DNA-bd_sf"/>
</dbReference>
<proteinExistence type="predicted"/>
<keyword evidence="1" id="KW-0805">Transcription regulation</keyword>
<dbReference type="PANTHER" id="PTHR42756:SF1">
    <property type="entry name" value="TRANSCRIPTIONAL REPRESSOR OF EMRAB OPERON"/>
    <property type="match status" value="1"/>
</dbReference>
<organism evidence="5 6">
    <name type="scientific">Plantactinospora alkalitolerans</name>
    <dbReference type="NCBI Taxonomy" id="2789879"/>
    <lineage>
        <taxon>Bacteria</taxon>
        <taxon>Bacillati</taxon>
        <taxon>Actinomycetota</taxon>
        <taxon>Actinomycetes</taxon>
        <taxon>Micromonosporales</taxon>
        <taxon>Micromonosporaceae</taxon>
        <taxon>Plantactinospora</taxon>
    </lineage>
</organism>
<reference evidence="5 6" key="1">
    <citation type="submission" date="2020-11" db="EMBL/GenBank/DDBJ databases">
        <title>A novel isolate from a Black sea contaminated sediment with potential to produce alkanes: Plantactinospora alkalitolerans sp. nov.</title>
        <authorList>
            <person name="Carro L."/>
            <person name="Veyisoglu A."/>
            <person name="Guven K."/>
            <person name="Schumann P."/>
            <person name="Klenk H.-P."/>
            <person name="Sahin N."/>
        </authorList>
    </citation>
    <scope>NUCLEOTIDE SEQUENCE [LARGE SCALE GENOMIC DNA]</scope>
    <source>
        <strain evidence="5 6">S1510</strain>
    </source>
</reference>
<dbReference type="PRINTS" id="PR00598">
    <property type="entry name" value="HTHMARR"/>
</dbReference>
<dbReference type="Proteomes" id="UP000638560">
    <property type="component" value="Unassembled WGS sequence"/>
</dbReference>
<dbReference type="PANTHER" id="PTHR42756">
    <property type="entry name" value="TRANSCRIPTIONAL REGULATOR, MARR"/>
    <property type="match status" value="1"/>
</dbReference>
<dbReference type="SUPFAM" id="SSF46785">
    <property type="entry name" value="Winged helix' DNA-binding domain"/>
    <property type="match status" value="1"/>
</dbReference>
<sequence length="154" mass="16650">MSSRPQTGDSDAVRLGELLGRSWRTFSRLGQARFAESGLSAASVRLLLALAAEPDSRMGDLAKRLGVTARALTPITDSLANDGLVSRVVDPTDRRAFKLVLTGLGASRAENLSILQAEISDEIFGALTSEQRRELERLLRTFVEATGDETTDEC</sequence>
<evidence type="ECO:0000313" key="5">
    <source>
        <dbReference type="EMBL" id="MBF9134392.1"/>
    </source>
</evidence>
<evidence type="ECO:0000256" key="2">
    <source>
        <dbReference type="ARBA" id="ARBA00023125"/>
    </source>
</evidence>
<protein>
    <submittedName>
        <fullName evidence="5">Winged helix-turn-helix transcriptional regulator</fullName>
    </submittedName>
</protein>
<dbReference type="Gene3D" id="1.10.10.10">
    <property type="entry name" value="Winged helix-like DNA-binding domain superfamily/Winged helix DNA-binding domain"/>
    <property type="match status" value="1"/>
</dbReference>
<dbReference type="InterPro" id="IPR000835">
    <property type="entry name" value="HTH_MarR-typ"/>
</dbReference>
<feature type="domain" description="HTH marR-type" evidence="4">
    <location>
        <begin position="12"/>
        <end position="144"/>
    </location>
</feature>
<dbReference type="RefSeq" id="WP_196205871.1">
    <property type="nucleotide sequence ID" value="NZ_JADPUN010000342.1"/>
</dbReference>
<evidence type="ECO:0000313" key="6">
    <source>
        <dbReference type="Proteomes" id="UP000638560"/>
    </source>
</evidence>
<gene>
    <name evidence="5" type="ORF">I0C86_36510</name>
</gene>
<evidence type="ECO:0000259" key="4">
    <source>
        <dbReference type="PROSITE" id="PS50995"/>
    </source>
</evidence>
<comment type="caution">
    <text evidence="5">The sequence shown here is derived from an EMBL/GenBank/DDBJ whole genome shotgun (WGS) entry which is preliminary data.</text>
</comment>
<name>A0ABS0H7E9_9ACTN</name>
<dbReference type="SMART" id="SM00347">
    <property type="entry name" value="HTH_MARR"/>
    <property type="match status" value="1"/>
</dbReference>
<evidence type="ECO:0000256" key="1">
    <source>
        <dbReference type="ARBA" id="ARBA00023015"/>
    </source>
</evidence>